<dbReference type="Proteomes" id="UP000016932">
    <property type="component" value="Unassembled WGS sequence"/>
</dbReference>
<dbReference type="HOGENOM" id="CLU_1723180_0_0_1"/>
<evidence type="ECO:0000313" key="1">
    <source>
        <dbReference type="EMBL" id="EME85532.1"/>
    </source>
</evidence>
<dbReference type="GeneID" id="19332632"/>
<dbReference type="RefSeq" id="XP_007923114.1">
    <property type="nucleotide sequence ID" value="XM_007924923.1"/>
</dbReference>
<organism evidence="1 2">
    <name type="scientific">Pseudocercospora fijiensis (strain CIRAD86)</name>
    <name type="common">Black leaf streak disease fungus</name>
    <name type="synonym">Mycosphaerella fijiensis</name>
    <dbReference type="NCBI Taxonomy" id="383855"/>
    <lineage>
        <taxon>Eukaryota</taxon>
        <taxon>Fungi</taxon>
        <taxon>Dikarya</taxon>
        <taxon>Ascomycota</taxon>
        <taxon>Pezizomycotina</taxon>
        <taxon>Dothideomycetes</taxon>
        <taxon>Dothideomycetidae</taxon>
        <taxon>Mycosphaerellales</taxon>
        <taxon>Mycosphaerellaceae</taxon>
        <taxon>Pseudocercospora</taxon>
    </lineage>
</organism>
<name>M3B882_PSEFD</name>
<sequence>MQMWNRAGGLLGSQLAVQSMLSVTAQIPHRMPFATTHAFIQTRLGDLPGQDVSACIGLSVLQIFYGSEQAWQADNGLTWQAGSSFVFFPGLSFNEPAIIHSAFASAPKRPAPPAIRSAELHLWLKRTKCRRGRLAPLPASTVLWAQIRLSLY</sequence>
<dbReference type="KEGG" id="pfj:MYCFIDRAFT_171447"/>
<dbReference type="EMBL" id="KB446556">
    <property type="protein sequence ID" value="EME85532.1"/>
    <property type="molecule type" value="Genomic_DNA"/>
</dbReference>
<accession>M3B882</accession>
<proteinExistence type="predicted"/>
<protein>
    <submittedName>
        <fullName evidence="1">Uncharacterized protein</fullName>
    </submittedName>
</protein>
<reference evidence="1 2" key="1">
    <citation type="journal article" date="2012" name="PLoS Pathog.">
        <title>Diverse lifestyles and strategies of plant pathogenesis encoded in the genomes of eighteen Dothideomycetes fungi.</title>
        <authorList>
            <person name="Ohm R.A."/>
            <person name="Feau N."/>
            <person name="Henrissat B."/>
            <person name="Schoch C.L."/>
            <person name="Horwitz B.A."/>
            <person name="Barry K.W."/>
            <person name="Condon B.J."/>
            <person name="Copeland A.C."/>
            <person name="Dhillon B."/>
            <person name="Glaser F."/>
            <person name="Hesse C.N."/>
            <person name="Kosti I."/>
            <person name="LaButti K."/>
            <person name="Lindquist E.A."/>
            <person name="Lucas S."/>
            <person name="Salamov A.A."/>
            <person name="Bradshaw R.E."/>
            <person name="Ciuffetti L."/>
            <person name="Hamelin R.C."/>
            <person name="Kema G.H.J."/>
            <person name="Lawrence C."/>
            <person name="Scott J.A."/>
            <person name="Spatafora J.W."/>
            <person name="Turgeon B.G."/>
            <person name="de Wit P.J.G.M."/>
            <person name="Zhong S."/>
            <person name="Goodwin S.B."/>
            <person name="Grigoriev I.V."/>
        </authorList>
    </citation>
    <scope>NUCLEOTIDE SEQUENCE [LARGE SCALE GENOMIC DNA]</scope>
    <source>
        <strain evidence="1 2">CIRAD86</strain>
    </source>
</reference>
<evidence type="ECO:0000313" key="2">
    <source>
        <dbReference type="Proteomes" id="UP000016932"/>
    </source>
</evidence>
<gene>
    <name evidence="1" type="ORF">MYCFIDRAFT_171447</name>
</gene>
<dbReference type="AlphaFoldDB" id="M3B882"/>
<dbReference type="VEuPathDB" id="FungiDB:MYCFIDRAFT_171447"/>
<keyword evidence="2" id="KW-1185">Reference proteome</keyword>